<evidence type="ECO:0000313" key="3">
    <source>
        <dbReference type="Proteomes" id="UP000831594"/>
    </source>
</evidence>
<protein>
    <recommendedName>
        <fullName evidence="4">Collar protein</fullName>
    </recommendedName>
</protein>
<evidence type="ECO:0008006" key="4">
    <source>
        <dbReference type="Google" id="ProtNLM"/>
    </source>
</evidence>
<name>A0AAE9GBT2_9CAUD</name>
<feature type="compositionally biased region" description="Polar residues" evidence="1">
    <location>
        <begin position="203"/>
        <end position="214"/>
    </location>
</feature>
<dbReference type="EMBL" id="OM638104">
    <property type="protein sequence ID" value="UNY47191.1"/>
    <property type="molecule type" value="Genomic_DNA"/>
</dbReference>
<sequence length="249" mass="28711">MMLQAKETIELRVLVEDPNFNIFGFDYKFIDPDLKGAFEEMFKEHFYFHEIGFETVARFQQRLKAKLNRIAPYYTQLYQTELESKKVNFMLNKDLKETFVRDLTADNTKNHNSNTLGKVVGSNLNSSNFKTNDDSSSNNDYKESNLNNGIAQIGDTNGYLTSQNEENNKSASTSWGNNNSNNQSTQNTENQENGQELEKQKQNESTTLISQGNIGTTSSGQLLEDWRRVLINIFEMYLEECEPLFMAFF</sequence>
<feature type="compositionally biased region" description="Low complexity" evidence="1">
    <location>
        <begin position="176"/>
        <end position="194"/>
    </location>
</feature>
<organism evidence="2 3">
    <name type="scientific">Clostridium phage LPCPA6</name>
    <dbReference type="NCBI Taxonomy" id="2924884"/>
    <lineage>
        <taxon>Viruses</taxon>
        <taxon>Duplodnaviria</taxon>
        <taxon>Heunggongvirae</taxon>
        <taxon>Uroviricota</taxon>
        <taxon>Caudoviricetes</taxon>
        <taxon>Guelinviridae</taxon>
        <taxon>Hzauvirus</taxon>
        <taxon>Hzauvirus LPCPA6</taxon>
    </lineage>
</organism>
<reference evidence="2" key="1">
    <citation type="submission" date="2022-02" db="EMBL/GenBank/DDBJ databases">
        <authorList>
            <person name="Tian F."/>
            <person name="Li J."/>
            <person name="Li F."/>
            <person name="Tong Y."/>
        </authorList>
    </citation>
    <scope>NUCLEOTIDE SEQUENCE</scope>
</reference>
<accession>A0AAE9GBT2</accession>
<proteinExistence type="predicted"/>
<evidence type="ECO:0000313" key="2">
    <source>
        <dbReference type="EMBL" id="UNY47191.1"/>
    </source>
</evidence>
<gene>
    <name evidence="2" type="ORF">HHOHNEGG_00014</name>
</gene>
<keyword evidence="3" id="KW-1185">Reference proteome</keyword>
<feature type="region of interest" description="Disordered" evidence="1">
    <location>
        <begin position="106"/>
        <end position="214"/>
    </location>
</feature>
<evidence type="ECO:0000256" key="1">
    <source>
        <dbReference type="SAM" id="MobiDB-lite"/>
    </source>
</evidence>
<feature type="compositionally biased region" description="Polar residues" evidence="1">
    <location>
        <begin position="106"/>
        <end position="175"/>
    </location>
</feature>
<dbReference type="Proteomes" id="UP000831594">
    <property type="component" value="Segment"/>
</dbReference>